<proteinExistence type="predicted"/>
<accession>A0ACB9ZA11</accession>
<name>A0ACB9ZA11_9PEZI</name>
<keyword evidence="2" id="KW-1185">Reference proteome</keyword>
<sequence>MEPSVKYQPRRSILDRPILIAIPILIGLFLTRSPFFMSAPALDTAGEQPWADTPIQLVTTPQYETKKTDIFTTGATHMALLHNAILRGYNSIYQQAPHVKPGDRYDFVGYALTWHKFVASHHDDEEATLFPKVEAVLGGDPDVWAGTHREHEAFLGGLAAFETYLRGVETKAADEFSGEALVRIMDGFREPFAQHFHSEIATIAGLASHPNAPKPGSAEEAAASATFRSWGKSTVTKAGTLDVVPFFLLNLDGTAEEGTWAHWPPIPAPIKWGLVNVAGAYHARRWKFSSCAGGRPRKLYALQ</sequence>
<comment type="caution">
    <text evidence="1">The sequence shown here is derived from an EMBL/GenBank/DDBJ whole genome shotgun (WGS) entry which is preliminary data.</text>
</comment>
<evidence type="ECO:0000313" key="1">
    <source>
        <dbReference type="EMBL" id="KAI4868433.1"/>
    </source>
</evidence>
<dbReference type="Proteomes" id="UP001497700">
    <property type="component" value="Unassembled WGS sequence"/>
</dbReference>
<reference evidence="1 2" key="1">
    <citation type="journal article" date="2022" name="New Phytol.">
        <title>Ecological generalism drives hyperdiversity of secondary metabolite gene clusters in xylarialean endophytes.</title>
        <authorList>
            <person name="Franco M.E.E."/>
            <person name="Wisecaver J.H."/>
            <person name="Arnold A.E."/>
            <person name="Ju Y.M."/>
            <person name="Slot J.C."/>
            <person name="Ahrendt S."/>
            <person name="Moore L.P."/>
            <person name="Eastman K.E."/>
            <person name="Scott K."/>
            <person name="Konkel Z."/>
            <person name="Mondo S.J."/>
            <person name="Kuo A."/>
            <person name="Hayes R.D."/>
            <person name="Haridas S."/>
            <person name="Andreopoulos B."/>
            <person name="Riley R."/>
            <person name="LaButti K."/>
            <person name="Pangilinan J."/>
            <person name="Lipzen A."/>
            <person name="Amirebrahimi M."/>
            <person name="Yan J."/>
            <person name="Adam C."/>
            <person name="Keymanesh K."/>
            <person name="Ng V."/>
            <person name="Louie K."/>
            <person name="Northen T."/>
            <person name="Drula E."/>
            <person name="Henrissat B."/>
            <person name="Hsieh H.M."/>
            <person name="Youens-Clark K."/>
            <person name="Lutzoni F."/>
            <person name="Miadlikowska J."/>
            <person name="Eastwood D.C."/>
            <person name="Hamelin R.C."/>
            <person name="Grigoriev I.V."/>
            <person name="U'Ren J.M."/>
        </authorList>
    </citation>
    <scope>NUCLEOTIDE SEQUENCE [LARGE SCALE GENOMIC DNA]</scope>
    <source>
        <strain evidence="1 2">CBS 119005</strain>
    </source>
</reference>
<protein>
    <submittedName>
        <fullName evidence="1">Uncharacterized protein</fullName>
    </submittedName>
</protein>
<evidence type="ECO:0000313" key="2">
    <source>
        <dbReference type="Proteomes" id="UP001497700"/>
    </source>
</evidence>
<organism evidence="1 2">
    <name type="scientific">Hypoxylon rubiginosum</name>
    <dbReference type="NCBI Taxonomy" id="110542"/>
    <lineage>
        <taxon>Eukaryota</taxon>
        <taxon>Fungi</taxon>
        <taxon>Dikarya</taxon>
        <taxon>Ascomycota</taxon>
        <taxon>Pezizomycotina</taxon>
        <taxon>Sordariomycetes</taxon>
        <taxon>Xylariomycetidae</taxon>
        <taxon>Xylariales</taxon>
        <taxon>Hypoxylaceae</taxon>
        <taxon>Hypoxylon</taxon>
    </lineage>
</organism>
<gene>
    <name evidence="1" type="ORF">F4820DRAFT_410209</name>
</gene>
<dbReference type="EMBL" id="MU393438">
    <property type="protein sequence ID" value="KAI4868433.1"/>
    <property type="molecule type" value="Genomic_DNA"/>
</dbReference>